<dbReference type="EMBL" id="UINC01038271">
    <property type="protein sequence ID" value="SVB35044.1"/>
    <property type="molecule type" value="Genomic_DNA"/>
</dbReference>
<dbReference type="AlphaFoldDB" id="A0A382DAL0"/>
<sequence length="96" mass="11041">MTVMTLYRFRLFPFRSPLLWESLLFSFPAGTEMFHFPALTLTTLYIQVAVSRHYPGRVLPFGNPRIKGCLHLPEAYRSLPRPSSPSYAKASTKCPY</sequence>
<accession>A0A382DAL0</accession>
<protein>
    <submittedName>
        <fullName evidence="1">Uncharacterized protein</fullName>
    </submittedName>
</protein>
<reference evidence="1" key="1">
    <citation type="submission" date="2018-05" db="EMBL/GenBank/DDBJ databases">
        <authorList>
            <person name="Lanie J.A."/>
            <person name="Ng W.-L."/>
            <person name="Kazmierczak K.M."/>
            <person name="Andrzejewski T.M."/>
            <person name="Davidsen T.M."/>
            <person name="Wayne K.J."/>
            <person name="Tettelin H."/>
            <person name="Glass J.I."/>
            <person name="Rusch D."/>
            <person name="Podicherti R."/>
            <person name="Tsui H.-C.T."/>
            <person name="Winkler M.E."/>
        </authorList>
    </citation>
    <scope>NUCLEOTIDE SEQUENCE</scope>
</reference>
<proteinExistence type="predicted"/>
<gene>
    <name evidence="1" type="ORF">METZ01_LOCUS187898</name>
</gene>
<organism evidence="1">
    <name type="scientific">marine metagenome</name>
    <dbReference type="NCBI Taxonomy" id="408172"/>
    <lineage>
        <taxon>unclassified sequences</taxon>
        <taxon>metagenomes</taxon>
        <taxon>ecological metagenomes</taxon>
    </lineage>
</organism>
<name>A0A382DAL0_9ZZZZ</name>
<evidence type="ECO:0000313" key="1">
    <source>
        <dbReference type="EMBL" id="SVB35044.1"/>
    </source>
</evidence>